<sequence length="110" mass="12991">MLEHFWKRGKLLFVFKQLRQICNYFKICPKSWIFVSMNILVKKTGLGLLLLATKRGYYAPLWAILFSQLMNYESSWKVVTNDGILLKSTFSSINASLFEHFKIRTEQVTY</sequence>
<evidence type="ECO:0000313" key="1">
    <source>
        <dbReference type="EMBL" id="RNA43093.1"/>
    </source>
</evidence>
<dbReference type="EMBL" id="REGN01000278">
    <property type="protein sequence ID" value="RNA43093.1"/>
    <property type="molecule type" value="Genomic_DNA"/>
</dbReference>
<proteinExistence type="predicted"/>
<dbReference type="Proteomes" id="UP000276133">
    <property type="component" value="Unassembled WGS sequence"/>
</dbReference>
<organism evidence="1 2">
    <name type="scientific">Brachionus plicatilis</name>
    <name type="common">Marine rotifer</name>
    <name type="synonym">Brachionus muelleri</name>
    <dbReference type="NCBI Taxonomy" id="10195"/>
    <lineage>
        <taxon>Eukaryota</taxon>
        <taxon>Metazoa</taxon>
        <taxon>Spiralia</taxon>
        <taxon>Gnathifera</taxon>
        <taxon>Rotifera</taxon>
        <taxon>Eurotatoria</taxon>
        <taxon>Monogononta</taxon>
        <taxon>Pseudotrocha</taxon>
        <taxon>Ploima</taxon>
        <taxon>Brachionidae</taxon>
        <taxon>Brachionus</taxon>
    </lineage>
</organism>
<dbReference type="AlphaFoldDB" id="A0A3M7T4U2"/>
<accession>A0A3M7T4U2</accession>
<comment type="caution">
    <text evidence="1">The sequence shown here is derived from an EMBL/GenBank/DDBJ whole genome shotgun (WGS) entry which is preliminary data.</text>
</comment>
<reference evidence="1 2" key="1">
    <citation type="journal article" date="2018" name="Sci. Rep.">
        <title>Genomic signatures of local adaptation to the degree of environmental predictability in rotifers.</title>
        <authorList>
            <person name="Franch-Gras L."/>
            <person name="Hahn C."/>
            <person name="Garcia-Roger E.M."/>
            <person name="Carmona M.J."/>
            <person name="Serra M."/>
            <person name="Gomez A."/>
        </authorList>
    </citation>
    <scope>NUCLEOTIDE SEQUENCE [LARGE SCALE GENOMIC DNA]</scope>
    <source>
        <strain evidence="1">HYR1</strain>
    </source>
</reference>
<evidence type="ECO:0000313" key="2">
    <source>
        <dbReference type="Proteomes" id="UP000276133"/>
    </source>
</evidence>
<gene>
    <name evidence="1" type="ORF">BpHYR1_032913</name>
</gene>
<keyword evidence="2" id="KW-1185">Reference proteome</keyword>
<protein>
    <submittedName>
        <fullName evidence="1">Uncharacterized protein</fullName>
    </submittedName>
</protein>
<name>A0A3M7T4U2_BRAPC</name>